<name>A0ABQ7ZDD3_BRANA</name>
<accession>A0ABQ7ZDD3</accession>
<gene>
    <name evidence="2" type="ORF">HID58_065634</name>
</gene>
<organism evidence="2 3">
    <name type="scientific">Brassica napus</name>
    <name type="common">Rape</name>
    <dbReference type="NCBI Taxonomy" id="3708"/>
    <lineage>
        <taxon>Eukaryota</taxon>
        <taxon>Viridiplantae</taxon>
        <taxon>Streptophyta</taxon>
        <taxon>Embryophyta</taxon>
        <taxon>Tracheophyta</taxon>
        <taxon>Spermatophyta</taxon>
        <taxon>Magnoliopsida</taxon>
        <taxon>eudicotyledons</taxon>
        <taxon>Gunneridae</taxon>
        <taxon>Pentapetalae</taxon>
        <taxon>rosids</taxon>
        <taxon>malvids</taxon>
        <taxon>Brassicales</taxon>
        <taxon>Brassicaceae</taxon>
        <taxon>Brassiceae</taxon>
        <taxon>Brassica</taxon>
    </lineage>
</organism>
<feature type="compositionally biased region" description="Polar residues" evidence="1">
    <location>
        <begin position="267"/>
        <end position="279"/>
    </location>
</feature>
<feature type="non-terminal residue" evidence="2">
    <location>
        <position position="1"/>
    </location>
</feature>
<comment type="caution">
    <text evidence="2">The sequence shown here is derived from an EMBL/GenBank/DDBJ whole genome shotgun (WGS) entry which is preliminary data.</text>
</comment>
<evidence type="ECO:0000256" key="1">
    <source>
        <dbReference type="SAM" id="MobiDB-lite"/>
    </source>
</evidence>
<feature type="compositionally biased region" description="Basic and acidic residues" evidence="1">
    <location>
        <begin position="60"/>
        <end position="69"/>
    </location>
</feature>
<feature type="region of interest" description="Disordered" evidence="1">
    <location>
        <begin position="60"/>
        <end position="82"/>
    </location>
</feature>
<proteinExistence type="predicted"/>
<evidence type="ECO:0000313" key="3">
    <source>
        <dbReference type="Proteomes" id="UP000824890"/>
    </source>
</evidence>
<sequence length="342" mass="37626">ICISIDGLKPLIKDPLIEFASGEELEVQLVYEGLEKHHLAKHCPQGPKDVPKQPPLEFYKENPHMDPSRNHSSSSHRSFVEGVPHRSSALNQQKLEYRATSFSQRVDRHGRLFGERLPAAPSRGHPLKNKIVPHGDLNPISPIKIILESPLLTRLADSVDHLSLPEPSETGPIGGSQTHRELHQIPLKITNEGGSPRSLKEVTFQYTNVSDPVERAARQQRVNHGEEHGLMASTAANIIAAATAKLASRADTQSAQPIPYDEEDLPNLSSTHMLPSSDLQAHAAPHRHANLTRTPKTKVTPASPKAFLGASSRRRLLSQAHASPSRHGFPHVSLILQRTNSH</sequence>
<protein>
    <submittedName>
        <fullName evidence="2">Uncharacterized protein</fullName>
    </submittedName>
</protein>
<reference evidence="2 3" key="1">
    <citation type="submission" date="2021-05" db="EMBL/GenBank/DDBJ databases">
        <title>Genome Assembly of Synthetic Allotetraploid Brassica napus Reveals Homoeologous Exchanges between Subgenomes.</title>
        <authorList>
            <person name="Davis J.T."/>
        </authorList>
    </citation>
    <scope>NUCLEOTIDE SEQUENCE [LARGE SCALE GENOMIC DNA]</scope>
    <source>
        <strain evidence="3">cv. Da-Ae</strain>
        <tissue evidence="2">Seedling</tissue>
    </source>
</reference>
<dbReference type="Proteomes" id="UP000824890">
    <property type="component" value="Unassembled WGS sequence"/>
</dbReference>
<dbReference type="EMBL" id="JAGKQM010000015">
    <property type="protein sequence ID" value="KAH0878240.1"/>
    <property type="molecule type" value="Genomic_DNA"/>
</dbReference>
<evidence type="ECO:0000313" key="2">
    <source>
        <dbReference type="EMBL" id="KAH0878240.1"/>
    </source>
</evidence>
<feature type="non-terminal residue" evidence="2">
    <location>
        <position position="342"/>
    </location>
</feature>
<feature type="region of interest" description="Disordered" evidence="1">
    <location>
        <begin position="317"/>
        <end position="342"/>
    </location>
</feature>
<keyword evidence="3" id="KW-1185">Reference proteome</keyword>
<feature type="region of interest" description="Disordered" evidence="1">
    <location>
        <begin position="250"/>
        <end position="285"/>
    </location>
</feature>